<proteinExistence type="inferred from homology"/>
<keyword evidence="11" id="KW-1185">Reference proteome</keyword>
<feature type="transmembrane region" description="Helical" evidence="9">
    <location>
        <begin position="179"/>
        <end position="206"/>
    </location>
</feature>
<dbReference type="InterPro" id="IPR001204">
    <property type="entry name" value="Phos_transporter"/>
</dbReference>
<feature type="transmembrane region" description="Helical" evidence="9">
    <location>
        <begin position="138"/>
        <end position="159"/>
    </location>
</feature>
<keyword evidence="4" id="KW-0813">Transport</keyword>
<protein>
    <submittedName>
        <fullName evidence="10">Phosphate transporter</fullName>
    </submittedName>
</protein>
<evidence type="ECO:0000256" key="5">
    <source>
        <dbReference type="ARBA" id="ARBA00022592"/>
    </source>
</evidence>
<evidence type="ECO:0000256" key="8">
    <source>
        <dbReference type="ARBA" id="ARBA00023136"/>
    </source>
</evidence>
<gene>
    <name evidence="10" type="ordered locus">Tagg_1140</name>
</gene>
<reference evidence="10 11" key="1">
    <citation type="journal article" date="2010" name="Stand. Genomic Sci.">
        <title>Complete genome sequence of Thermosphaera aggregans type strain (M11TL).</title>
        <authorList>
            <person name="Spring S."/>
            <person name="Rachel R."/>
            <person name="Lapidus A."/>
            <person name="Davenport K."/>
            <person name="Tice H."/>
            <person name="Copeland A."/>
            <person name="Cheng J.F."/>
            <person name="Lucas S."/>
            <person name="Chen F."/>
            <person name="Nolan M."/>
            <person name="Bruce D."/>
            <person name="Goodwin L."/>
            <person name="Pitluck S."/>
            <person name="Ivanova N."/>
            <person name="Mavromatis K."/>
            <person name="Ovchinnikova G."/>
            <person name="Pati A."/>
            <person name="Chen A."/>
            <person name="Palaniappan K."/>
            <person name="Land M."/>
            <person name="Hauser L."/>
            <person name="Chang Y.J."/>
            <person name="Jeffries C.C."/>
            <person name="Brettin T."/>
            <person name="Detter J.C."/>
            <person name="Tapia R."/>
            <person name="Han C."/>
            <person name="Heimerl T."/>
            <person name="Weikl F."/>
            <person name="Brambilla E."/>
            <person name="Goker M."/>
            <person name="Bristow J."/>
            <person name="Eisen J.A."/>
            <person name="Markowitz V."/>
            <person name="Hugenholtz P."/>
            <person name="Kyrpides N.C."/>
            <person name="Klenk H.P."/>
        </authorList>
    </citation>
    <scope>NUCLEOTIDE SEQUENCE [LARGE SCALE GENOMIC DNA]</scope>
    <source>
        <strain evidence="11">DSM 11486 / M11TL</strain>
    </source>
</reference>
<sequence length="347" mass="36146">MDPIALIVIGYCLSFFMAVNIGGNDAANPVDTSVGSGVLTVRQALMLFSIGVFAGALLQGSSVIKTIGRGIVPTIPLAGAVSAVLAAGSWILIATLKGMPVSTSQSIVGGVIGVGLGMVLKGELSLSNLNFGVLSNILLSWIISPLSAIFLSLTLYSVLQKRLTMLETTAGGRRTIKALMILTLLFSAYSFGANDVANATGVYLFVTSKYLGLPDAHTMLILASMGAVGIIVGGWTMGRKVIDTVAYKITKLDYGTGVVAEASNSLTVWLFTTIPSLLIGYGMPISTTHASVSSIIGVGIAKYGKKWFFSSGSIVLKIVLSWLLTLPITIITGTVFYYVTGFLVGGL</sequence>
<dbReference type="KEGG" id="tag:Tagg_1140"/>
<feature type="transmembrane region" description="Helical" evidence="9">
    <location>
        <begin position="106"/>
        <end position="126"/>
    </location>
</feature>
<evidence type="ECO:0000256" key="4">
    <source>
        <dbReference type="ARBA" id="ARBA00022448"/>
    </source>
</evidence>
<keyword evidence="7 9" id="KW-1133">Transmembrane helix</keyword>
<dbReference type="GO" id="GO:0035435">
    <property type="term" value="P:phosphate ion transmembrane transport"/>
    <property type="evidence" value="ECO:0007669"/>
    <property type="project" value="TreeGrafter"/>
</dbReference>
<dbReference type="GeneID" id="9166174"/>
<evidence type="ECO:0000256" key="7">
    <source>
        <dbReference type="ARBA" id="ARBA00022989"/>
    </source>
</evidence>
<keyword evidence="6 9" id="KW-0812">Transmembrane</keyword>
<feature type="transmembrane region" description="Helical" evidence="9">
    <location>
        <begin position="6"/>
        <end position="23"/>
    </location>
</feature>
<feature type="transmembrane region" description="Helical" evidence="9">
    <location>
        <begin position="44"/>
        <end position="64"/>
    </location>
</feature>
<dbReference type="RefSeq" id="WP_013130002.1">
    <property type="nucleotide sequence ID" value="NC_014160.1"/>
</dbReference>
<dbReference type="PANTHER" id="PTHR11101:SF80">
    <property type="entry name" value="PHOSPHATE TRANSPORTER"/>
    <property type="match status" value="1"/>
</dbReference>
<accession>D5U2Q9</accession>
<organism evidence="10 11">
    <name type="scientific">Thermosphaera aggregans (strain DSM 11486 / M11TL)</name>
    <dbReference type="NCBI Taxonomy" id="633148"/>
    <lineage>
        <taxon>Archaea</taxon>
        <taxon>Thermoproteota</taxon>
        <taxon>Thermoprotei</taxon>
        <taxon>Desulfurococcales</taxon>
        <taxon>Desulfurococcaceae</taxon>
        <taxon>Thermosphaera</taxon>
    </lineage>
</organism>
<evidence type="ECO:0000313" key="10">
    <source>
        <dbReference type="EMBL" id="ADG91409.1"/>
    </source>
</evidence>
<keyword evidence="5" id="KW-0592">Phosphate transport</keyword>
<dbReference type="Pfam" id="PF01384">
    <property type="entry name" value="PHO4"/>
    <property type="match status" value="2"/>
</dbReference>
<dbReference type="STRING" id="633148.Tagg_1140"/>
<comment type="similarity">
    <text evidence="3">Belongs to the inorganic phosphate transporter (PiT) (TC 2.A.20) family.</text>
</comment>
<comment type="function">
    <text evidence="1">Potential transporter for phosphate.</text>
</comment>
<keyword evidence="8 9" id="KW-0472">Membrane</keyword>
<evidence type="ECO:0000313" key="11">
    <source>
        <dbReference type="Proteomes" id="UP000002376"/>
    </source>
</evidence>
<evidence type="ECO:0000256" key="6">
    <source>
        <dbReference type="ARBA" id="ARBA00022692"/>
    </source>
</evidence>
<dbReference type="PANTHER" id="PTHR11101">
    <property type="entry name" value="PHOSPHATE TRANSPORTER"/>
    <property type="match status" value="1"/>
</dbReference>
<dbReference type="eggNOG" id="arCOG02267">
    <property type="taxonomic scope" value="Archaea"/>
</dbReference>
<evidence type="ECO:0000256" key="2">
    <source>
        <dbReference type="ARBA" id="ARBA00004141"/>
    </source>
</evidence>
<dbReference type="Proteomes" id="UP000002376">
    <property type="component" value="Chromosome"/>
</dbReference>
<feature type="transmembrane region" description="Helical" evidence="9">
    <location>
        <begin position="218"/>
        <end position="238"/>
    </location>
</feature>
<feature type="transmembrane region" description="Helical" evidence="9">
    <location>
        <begin position="314"/>
        <end position="339"/>
    </location>
</feature>
<dbReference type="OrthoDB" id="101311at2157"/>
<reference key="3">
    <citation type="submission" date="2010-02" db="EMBL/GenBank/DDBJ databases">
        <title>Complete genome sequence of Thermosphaera aggregans type strain (M11TL).</title>
        <authorList>
            <consortium name="US DOE Joint Genome Institute (JGI-PGF)"/>
            <person name="Spring S."/>
            <person name="Lapidus A."/>
            <person name="Munk C."/>
            <person name="Schroeder M."/>
            <person name="Glavina Del Rio T."/>
            <person name="Tice H."/>
            <person name="Copeland A."/>
            <person name="Cheng J.-F."/>
            <person name="Lucas S."/>
            <person name="Chen F."/>
            <person name="Nolan M."/>
            <person name="Bruce D."/>
            <person name="Goodwin L."/>
            <person name="Pitluck S."/>
            <person name="Ivanova N."/>
            <person name="Mavromatis K."/>
            <person name="Ovchinnikova G."/>
            <person name="Pati A."/>
            <person name="Chen A."/>
            <person name="Palaniappan K."/>
            <person name="Land M."/>
            <person name="Hauser L."/>
            <person name="Chang Y.-J."/>
            <person name="Jeffries C.C."/>
            <person name="Brettin T."/>
            <person name="Detter J.C."/>
            <person name="Tapia R."/>
            <person name="Han C."/>
            <person name="Chain P."/>
            <person name="Heimerl T."/>
            <person name="Weik F."/>
            <person name="Goker M."/>
            <person name="Rachel R."/>
            <person name="Bristow J."/>
            <person name="Eisen J.A."/>
            <person name="Markowitz V."/>
            <person name="Hugenholtz P."/>
            <person name="Kyrpides N.C."/>
            <person name="Klenk H.-P."/>
        </authorList>
    </citation>
    <scope>NUCLEOTIDE SEQUENCE</scope>
    <source>
        <strain>DSM 11486</strain>
    </source>
</reference>
<comment type="subcellular location">
    <subcellularLocation>
        <location evidence="2">Membrane</location>
        <topology evidence="2">Multi-pass membrane protein</topology>
    </subcellularLocation>
</comment>
<reference evidence="11" key="2">
    <citation type="journal article" date="2010" name="Stand. Genomic Sci.">
        <title>Complete genome sequence of Thermosphaera aggregans type strain (M11TLT).</title>
        <authorList>
            <person name="Spring S."/>
            <person name="Rachel R."/>
            <person name="Lapidus A."/>
            <person name="Davenport K."/>
            <person name="Tice H."/>
            <person name="Copeland A."/>
            <person name="Cheng J.-F."/>
            <person name="Lucas S."/>
            <person name="Chen F."/>
            <person name="Nolan M."/>
            <person name="Bruce D."/>
            <person name="Goodwin L."/>
            <person name="Pitluck S."/>
            <person name="Ivanova N."/>
            <person name="Mavromatis K."/>
            <person name="Ovchinnikova G."/>
            <person name="Pati A."/>
            <person name="Chen A."/>
            <person name="Palaniappan K."/>
            <person name="Land M."/>
            <person name="Hauser L."/>
            <person name="Chang Y.-J."/>
            <person name="Jeffries C.C."/>
            <person name="Brettin T."/>
            <person name="Detter J.C."/>
            <person name="Tapia R."/>
            <person name="Han C."/>
            <person name="Heimerl T."/>
            <person name="Weikl F."/>
            <person name="Brambilla E."/>
            <person name="Goker M."/>
            <person name="Bristow J."/>
            <person name="Eisen J.A."/>
            <person name="Markowitz V."/>
            <person name="Hugenholtz P."/>
            <person name="Kyrpides N.C."/>
            <person name="Klenk H.-P."/>
        </authorList>
    </citation>
    <scope>NUCLEOTIDE SEQUENCE [LARGE SCALE GENOMIC DNA]</scope>
    <source>
        <strain evidence="11">DSM 11486 / M11TL</strain>
    </source>
</reference>
<feature type="transmembrane region" description="Helical" evidence="9">
    <location>
        <begin position="70"/>
        <end position="94"/>
    </location>
</feature>
<name>D5U2Q9_THEAM</name>
<dbReference type="EMBL" id="CP001939">
    <property type="protein sequence ID" value="ADG91409.1"/>
    <property type="molecule type" value="Genomic_DNA"/>
</dbReference>
<dbReference type="AlphaFoldDB" id="D5U2Q9"/>
<dbReference type="HOGENOM" id="CLU_015355_0_1_2"/>
<dbReference type="GO" id="GO:0005315">
    <property type="term" value="F:phosphate transmembrane transporter activity"/>
    <property type="evidence" value="ECO:0007669"/>
    <property type="project" value="InterPro"/>
</dbReference>
<evidence type="ECO:0000256" key="3">
    <source>
        <dbReference type="ARBA" id="ARBA00009916"/>
    </source>
</evidence>
<dbReference type="GO" id="GO:0016020">
    <property type="term" value="C:membrane"/>
    <property type="evidence" value="ECO:0007669"/>
    <property type="project" value="UniProtKB-SubCell"/>
</dbReference>
<evidence type="ECO:0000256" key="1">
    <source>
        <dbReference type="ARBA" id="ARBA00001981"/>
    </source>
</evidence>
<evidence type="ECO:0000256" key="9">
    <source>
        <dbReference type="SAM" id="Phobius"/>
    </source>
</evidence>